<accession>A0A023DXJ7</accession>
<dbReference type="AlphaFoldDB" id="A0A023DXJ7"/>
<dbReference type="Proteomes" id="UP000024842">
    <property type="component" value="Unassembled WGS sequence"/>
</dbReference>
<sequence>MIVKKKSQKKVKKKSQKKVKKKKKQKTHSNNKGDEKRVALVEKTLKDMAVALSGSRDKSKSVEDDVLLA</sequence>
<dbReference type="STRING" id="1427503.HE1_00456"/>
<comment type="caution">
    <text evidence="2">The sequence shown here is derived from an EMBL/GenBank/DDBJ whole genome shotgun (WGS) entry which is preliminary data.</text>
</comment>
<dbReference type="EMBL" id="BAUP01000064">
    <property type="protein sequence ID" value="GAJ46133.1"/>
    <property type="molecule type" value="Genomic_DNA"/>
</dbReference>
<organism evidence="2 3">
    <name type="scientific">Holospora elegans E1</name>
    <dbReference type="NCBI Taxonomy" id="1427503"/>
    <lineage>
        <taxon>Bacteria</taxon>
        <taxon>Pseudomonadati</taxon>
        <taxon>Pseudomonadota</taxon>
        <taxon>Alphaproteobacteria</taxon>
        <taxon>Holosporales</taxon>
        <taxon>Holosporaceae</taxon>
        <taxon>Holospora</taxon>
    </lineage>
</organism>
<keyword evidence="3" id="KW-1185">Reference proteome</keyword>
<name>A0A023DXJ7_9PROT</name>
<evidence type="ECO:0000313" key="2">
    <source>
        <dbReference type="EMBL" id="GAJ46133.1"/>
    </source>
</evidence>
<feature type="region of interest" description="Disordered" evidence="1">
    <location>
        <begin position="1"/>
        <end position="37"/>
    </location>
</feature>
<evidence type="ECO:0000256" key="1">
    <source>
        <dbReference type="SAM" id="MobiDB-lite"/>
    </source>
</evidence>
<proteinExistence type="predicted"/>
<reference evidence="2 3" key="1">
    <citation type="journal article" date="2014" name="FEMS Microbiol. Lett.">
        <title>Draft genome sequences of three Holospora species (Holospora obtusa, Holospora undulata, and Holospora elegans), endonuclear symbiotic bacteria of the ciliate Paramecium caudatum.</title>
        <authorList>
            <person name="Dohra H."/>
            <person name="Tanaka K."/>
            <person name="Suzuki T."/>
            <person name="Fujishima M."/>
            <person name="Suzuki H."/>
        </authorList>
    </citation>
    <scope>NUCLEOTIDE SEQUENCE [LARGE SCALE GENOMIC DNA]</scope>
    <source>
        <strain evidence="2 3">E1</strain>
    </source>
</reference>
<protein>
    <submittedName>
        <fullName evidence="2">Uncharacterized protein</fullName>
    </submittedName>
</protein>
<feature type="compositionally biased region" description="Basic residues" evidence="1">
    <location>
        <begin position="1"/>
        <end position="29"/>
    </location>
</feature>
<gene>
    <name evidence="2" type="ORF">HE1_00456</name>
</gene>
<evidence type="ECO:0000313" key="3">
    <source>
        <dbReference type="Proteomes" id="UP000024842"/>
    </source>
</evidence>
<dbReference type="RefSeq" id="WP_035544260.1">
    <property type="nucleotide sequence ID" value="NZ_BAUP01000064.1"/>
</dbReference>